<evidence type="ECO:0000313" key="2">
    <source>
        <dbReference type="Proteomes" id="UP000549394"/>
    </source>
</evidence>
<comment type="caution">
    <text evidence="1">The sequence shown here is derived from an EMBL/GenBank/DDBJ whole genome shotgun (WGS) entry which is preliminary data.</text>
</comment>
<proteinExistence type="predicted"/>
<protein>
    <submittedName>
        <fullName evidence="1">Uncharacterized protein</fullName>
    </submittedName>
</protein>
<name>A0A7I8VJN6_9ANNE</name>
<sequence length="205" mass="23960">MNKNEKLRLKHLSDSRLSRTRSNLIEARDLDENSCKDEFSSSSERKLLEEKVEKELSRTKSIQSIQSTASKVSRKSERISTLRIKTRTEILEQNQFLSDYDAEKELQSKNDTLLAKVRINASKASQSMIPFLKHYEDNIFSQMEDRSLFSWEFCKLYQFFEMNKLREDIIKSIMEANRLLSSLSANATIVENLYVNSPSKLIMQD</sequence>
<dbReference type="AlphaFoldDB" id="A0A7I8VJN6"/>
<keyword evidence="2" id="KW-1185">Reference proteome</keyword>
<dbReference type="Proteomes" id="UP000549394">
    <property type="component" value="Unassembled WGS sequence"/>
</dbReference>
<dbReference type="EMBL" id="CAJFCJ010000006">
    <property type="protein sequence ID" value="CAD5116437.1"/>
    <property type="molecule type" value="Genomic_DNA"/>
</dbReference>
<organism evidence="1 2">
    <name type="scientific">Dimorphilus gyrociliatus</name>
    <dbReference type="NCBI Taxonomy" id="2664684"/>
    <lineage>
        <taxon>Eukaryota</taxon>
        <taxon>Metazoa</taxon>
        <taxon>Spiralia</taxon>
        <taxon>Lophotrochozoa</taxon>
        <taxon>Annelida</taxon>
        <taxon>Polychaeta</taxon>
        <taxon>Polychaeta incertae sedis</taxon>
        <taxon>Dinophilidae</taxon>
        <taxon>Dimorphilus</taxon>
    </lineage>
</organism>
<evidence type="ECO:0000313" key="1">
    <source>
        <dbReference type="EMBL" id="CAD5116437.1"/>
    </source>
</evidence>
<gene>
    <name evidence="1" type="ORF">DGYR_LOCUS5071</name>
</gene>
<reference evidence="1 2" key="1">
    <citation type="submission" date="2020-08" db="EMBL/GenBank/DDBJ databases">
        <authorList>
            <person name="Hejnol A."/>
        </authorList>
    </citation>
    <scope>NUCLEOTIDE SEQUENCE [LARGE SCALE GENOMIC DNA]</scope>
</reference>
<accession>A0A7I8VJN6</accession>